<keyword evidence="3" id="KW-1185">Reference proteome</keyword>
<evidence type="ECO:0000313" key="2">
    <source>
        <dbReference type="EMBL" id="GLS88430.1"/>
    </source>
</evidence>
<evidence type="ECO:0000256" key="1">
    <source>
        <dbReference type="SAM" id="MobiDB-lite"/>
    </source>
</evidence>
<evidence type="ECO:0000313" key="3">
    <source>
        <dbReference type="Proteomes" id="UP001157355"/>
    </source>
</evidence>
<accession>A0AA37X3K3</accession>
<organism evidence="2 3">
    <name type="scientific">Cypionkella aquatica</name>
    <dbReference type="NCBI Taxonomy" id="1756042"/>
    <lineage>
        <taxon>Bacteria</taxon>
        <taxon>Pseudomonadati</taxon>
        <taxon>Pseudomonadota</taxon>
        <taxon>Alphaproteobacteria</taxon>
        <taxon>Rhodobacterales</taxon>
        <taxon>Paracoccaceae</taxon>
        <taxon>Cypionkella</taxon>
    </lineage>
</organism>
<dbReference type="EMBL" id="BSPP01000011">
    <property type="protein sequence ID" value="GLS88430.1"/>
    <property type="molecule type" value="Genomic_DNA"/>
</dbReference>
<protein>
    <submittedName>
        <fullName evidence="2">Uncharacterized protein</fullName>
    </submittedName>
</protein>
<comment type="caution">
    <text evidence="2">The sequence shown here is derived from an EMBL/GenBank/DDBJ whole genome shotgun (WGS) entry which is preliminary data.</text>
</comment>
<feature type="region of interest" description="Disordered" evidence="1">
    <location>
        <begin position="1"/>
        <end position="21"/>
    </location>
</feature>
<sequence>MPKPPKKIPIKSVQASPEKTTADRVVTTHSESTLSVSYWNVIGNIPNCPETLLTQFDEAKANINKFAYKKFANSRDAASDGDAGQRFIIREQHFYDLATAGLSKFATTREEGAVLRKAIGLDQRSISPIVWKTAANPIYRLTFGKALASTLLDWAEHNKRDCYLITIINPIWHTSRANPKVDIAGMKAAVDQVLADNCWEGFLFMEIQGLRAQQKDLLPHFHGIIRPAKRNAKSIVEVRAALTLAFPDVELAEGVDLHLALSRSDVVNFLMYAAKSPSTIKRLYKSNVADSQYKTREGASNYSSRFALDILEVRSILAMSDLVYARGKTFARLVESVFSATESRLKALGITTAAPDFDALGKTWVAIRRRNPDRKVPSTYGKKRPKILR</sequence>
<name>A0AA37X3K3_9RHOB</name>
<dbReference type="RefSeq" id="WP_284326591.1">
    <property type="nucleotide sequence ID" value="NZ_BSPP01000011.1"/>
</dbReference>
<dbReference type="AlphaFoldDB" id="A0AA37X3K3"/>
<gene>
    <name evidence="2" type="ORF">GCM10010873_34040</name>
</gene>
<dbReference type="Proteomes" id="UP001157355">
    <property type="component" value="Unassembled WGS sequence"/>
</dbReference>
<proteinExistence type="predicted"/>
<reference evidence="2 3" key="1">
    <citation type="journal article" date="2014" name="Int. J. Syst. Evol. Microbiol.">
        <title>Complete genome sequence of Corynebacterium casei LMG S-19264T (=DSM 44701T), isolated from a smear-ripened cheese.</title>
        <authorList>
            <consortium name="US DOE Joint Genome Institute (JGI-PGF)"/>
            <person name="Walter F."/>
            <person name="Albersmeier A."/>
            <person name="Kalinowski J."/>
            <person name="Ruckert C."/>
        </authorList>
    </citation>
    <scope>NUCLEOTIDE SEQUENCE [LARGE SCALE GENOMIC DNA]</scope>
    <source>
        <strain evidence="2 3">NBRC 111766</strain>
    </source>
</reference>